<feature type="coiled-coil region" evidence="1">
    <location>
        <begin position="374"/>
        <end position="401"/>
    </location>
</feature>
<gene>
    <name evidence="4" type="ORF">INT46_007274</name>
</gene>
<dbReference type="SUPFAM" id="SSF47473">
    <property type="entry name" value="EF-hand"/>
    <property type="match status" value="3"/>
</dbReference>
<feature type="domain" description="EH" evidence="2">
    <location>
        <begin position="275"/>
        <end position="360"/>
    </location>
</feature>
<dbReference type="PANTHER" id="PTHR11216:SF174">
    <property type="entry name" value="GH06923P"/>
    <property type="match status" value="1"/>
</dbReference>
<dbReference type="GO" id="GO:0005737">
    <property type="term" value="C:cytoplasm"/>
    <property type="evidence" value="ECO:0007669"/>
    <property type="project" value="TreeGrafter"/>
</dbReference>
<dbReference type="InterPro" id="IPR002048">
    <property type="entry name" value="EF_hand_dom"/>
</dbReference>
<feature type="domain" description="EH" evidence="2">
    <location>
        <begin position="122"/>
        <end position="212"/>
    </location>
</feature>
<evidence type="ECO:0000259" key="3">
    <source>
        <dbReference type="PROSITE" id="PS50222"/>
    </source>
</evidence>
<dbReference type="CDD" id="cd00052">
    <property type="entry name" value="EH"/>
    <property type="match status" value="2"/>
</dbReference>
<dbReference type="PROSITE" id="PS50222">
    <property type="entry name" value="EF_HAND_2"/>
    <property type="match status" value="2"/>
</dbReference>
<dbReference type="GO" id="GO:0005886">
    <property type="term" value="C:plasma membrane"/>
    <property type="evidence" value="ECO:0007669"/>
    <property type="project" value="TreeGrafter"/>
</dbReference>
<comment type="caution">
    <text evidence="4">The sequence shown here is derived from an EMBL/GenBank/DDBJ whole genome shotgun (WGS) entry which is preliminary data.</text>
</comment>
<feature type="domain" description="EH" evidence="2">
    <location>
        <begin position="14"/>
        <end position="100"/>
    </location>
</feature>
<evidence type="ECO:0000313" key="5">
    <source>
        <dbReference type="Proteomes" id="UP000650833"/>
    </source>
</evidence>
<dbReference type="Gene3D" id="1.10.238.10">
    <property type="entry name" value="EF-hand"/>
    <property type="match status" value="3"/>
</dbReference>
<accession>A0A8H7UTV3</accession>
<dbReference type="InterPro" id="IPR000261">
    <property type="entry name" value="EH_dom"/>
</dbReference>
<dbReference type="GO" id="GO:0005509">
    <property type="term" value="F:calcium ion binding"/>
    <property type="evidence" value="ECO:0007669"/>
    <property type="project" value="InterPro"/>
</dbReference>
<reference evidence="4" key="1">
    <citation type="submission" date="2020-12" db="EMBL/GenBank/DDBJ databases">
        <title>Metabolic potential, ecology and presence of endohyphal bacteria is reflected in genomic diversity of Mucoromycotina.</title>
        <authorList>
            <person name="Muszewska A."/>
            <person name="Okrasinska A."/>
            <person name="Steczkiewicz K."/>
            <person name="Drgas O."/>
            <person name="Orlowska M."/>
            <person name="Perlinska-Lenart U."/>
            <person name="Aleksandrzak-Piekarczyk T."/>
            <person name="Szatraj K."/>
            <person name="Zielenkiewicz U."/>
            <person name="Pilsyk S."/>
            <person name="Malc E."/>
            <person name="Mieczkowski P."/>
            <person name="Kruszewska J.S."/>
            <person name="Biernat P."/>
            <person name="Pawlowska J."/>
        </authorList>
    </citation>
    <scope>NUCLEOTIDE SEQUENCE</scope>
    <source>
        <strain evidence="4">CBS 226.32</strain>
    </source>
</reference>
<name>A0A8H7UTV3_9FUNG</name>
<evidence type="ECO:0000313" key="4">
    <source>
        <dbReference type="EMBL" id="KAG2193897.1"/>
    </source>
</evidence>
<dbReference type="AlphaFoldDB" id="A0A8H7UTV3"/>
<dbReference type="Proteomes" id="UP000650833">
    <property type="component" value="Unassembled WGS sequence"/>
</dbReference>
<dbReference type="PROSITE" id="PS50031">
    <property type="entry name" value="EH"/>
    <property type="match status" value="3"/>
</dbReference>
<dbReference type="EMBL" id="JAEPRC010000621">
    <property type="protein sequence ID" value="KAG2193897.1"/>
    <property type="molecule type" value="Genomic_DNA"/>
</dbReference>
<dbReference type="PANTHER" id="PTHR11216">
    <property type="entry name" value="EH DOMAIN"/>
    <property type="match status" value="1"/>
</dbReference>
<feature type="domain" description="EF-hand" evidence="3">
    <location>
        <begin position="274"/>
        <end position="309"/>
    </location>
</feature>
<evidence type="ECO:0000256" key="1">
    <source>
        <dbReference type="SAM" id="Coils"/>
    </source>
</evidence>
<dbReference type="SMART" id="SM00054">
    <property type="entry name" value="EFh"/>
    <property type="match status" value="4"/>
</dbReference>
<dbReference type="GO" id="GO:0016197">
    <property type="term" value="P:endosomal transport"/>
    <property type="evidence" value="ECO:0007669"/>
    <property type="project" value="TreeGrafter"/>
</dbReference>
<feature type="domain" description="EF-hand" evidence="3">
    <location>
        <begin position="154"/>
        <end position="189"/>
    </location>
</feature>
<protein>
    <submittedName>
        <fullName evidence="4">Uncharacterized protein</fullName>
    </submittedName>
</protein>
<dbReference type="InterPro" id="IPR011992">
    <property type="entry name" value="EF-hand-dom_pair"/>
</dbReference>
<dbReference type="OrthoDB" id="524326at2759"/>
<sequence>MANLTEMTSLPVQDRLVYRELFSIADVEKKRFLIKRETMSFFSKTGIPGAFLEEIWETADQEQKDYITELEFYIALKLIACAQNGIEANDDILSTRVPVPQFQDITLKSELAADIEPITANERDAYIGVFHSCNPIDGLLYGEQAIEIFNKSNLPAERLADIWTLADTRNSGTLNKTEFIIAMHYINRLMKDPKIVLPLTLPSQVYAEATGRFASSIRRHNTTLAASSLVNRSRASSNASLAGYTSPSINHMITGPTTSITSTSATEDIVLTSEEKEKYQDYFRQLDTDGSGFIDADEAVYFFNYSQLPNSELGKIWEIADSRHVGKLNLHDFCIAMHLINMRKRGESIEQYESILIPAVQNQHIQTQADLNLRYELENQLIELKQQINHESKRIADYQVQQEQEQECIKQLTADIMALKLELTTSRQAAENAESLLEVEQKKHRELMGISSLESSLSSMEQKIDSPMAVNVPELTRALSSFSGNSSIMSPRNDFGTISTAFDPFAGFKKMSKDKKDQEMAPPLSPTQSKAISKYGFDITAFDALSIEDNNQSQQHKPSIKDDLVALFGSPTTESTTNHNINQNTTSFDSIFL</sequence>
<dbReference type="GO" id="GO:0006897">
    <property type="term" value="P:endocytosis"/>
    <property type="evidence" value="ECO:0007669"/>
    <property type="project" value="TreeGrafter"/>
</dbReference>
<keyword evidence="5" id="KW-1185">Reference proteome</keyword>
<proteinExistence type="predicted"/>
<keyword evidence="1" id="KW-0175">Coiled coil</keyword>
<evidence type="ECO:0000259" key="2">
    <source>
        <dbReference type="PROSITE" id="PS50031"/>
    </source>
</evidence>
<dbReference type="Pfam" id="PF12763">
    <property type="entry name" value="EH"/>
    <property type="match status" value="3"/>
</dbReference>
<dbReference type="SMART" id="SM00027">
    <property type="entry name" value="EH"/>
    <property type="match status" value="3"/>
</dbReference>
<organism evidence="4 5">
    <name type="scientific">Mucor plumbeus</name>
    <dbReference type="NCBI Taxonomy" id="97098"/>
    <lineage>
        <taxon>Eukaryota</taxon>
        <taxon>Fungi</taxon>
        <taxon>Fungi incertae sedis</taxon>
        <taxon>Mucoromycota</taxon>
        <taxon>Mucoromycotina</taxon>
        <taxon>Mucoromycetes</taxon>
        <taxon>Mucorales</taxon>
        <taxon>Mucorineae</taxon>
        <taxon>Mucoraceae</taxon>
        <taxon>Mucor</taxon>
    </lineage>
</organism>